<reference evidence="2" key="1">
    <citation type="submission" date="2013-09" db="EMBL/GenBank/DDBJ databases">
        <title>Corchorus olitorius genome sequencing.</title>
        <authorList>
            <person name="Alam M."/>
            <person name="Haque M.S."/>
            <person name="Islam M.S."/>
            <person name="Emdad E.M."/>
            <person name="Islam M.M."/>
            <person name="Ahmed B."/>
            <person name="Halim A."/>
            <person name="Hossen Q.M.M."/>
            <person name="Hossain M.Z."/>
            <person name="Ahmed R."/>
            <person name="Khan M.M."/>
            <person name="Islam R."/>
            <person name="Rashid M.M."/>
            <person name="Khan S.A."/>
            <person name="Rahman M.S."/>
            <person name="Alam M."/>
            <person name="Yahiya A.S."/>
            <person name="Khan M.S."/>
            <person name="Azam M.S."/>
            <person name="Haque T."/>
            <person name="Lashkar M.Z.H."/>
            <person name="Akhand A.I."/>
            <person name="Morshed G."/>
            <person name="Roy S."/>
            <person name="Uddin K.S."/>
            <person name="Rabeya T."/>
            <person name="Hossain A.S."/>
            <person name="Chowdhury A."/>
            <person name="Snigdha A.R."/>
            <person name="Mortoza M.S."/>
            <person name="Matin S.A."/>
            <person name="Hoque S.M.E."/>
            <person name="Islam M.K."/>
            <person name="Roy D.K."/>
            <person name="Haider R."/>
            <person name="Moosa M.M."/>
            <person name="Elias S.M."/>
            <person name="Hasan A.M."/>
            <person name="Jahan S."/>
            <person name="Shafiuddin M."/>
            <person name="Mahmood N."/>
            <person name="Shommy N.S."/>
        </authorList>
    </citation>
    <scope>NUCLEOTIDE SEQUENCE [LARGE SCALE GENOMIC DNA]</scope>
    <source>
        <strain evidence="2">cv. O-4</strain>
    </source>
</reference>
<evidence type="ECO:0000313" key="2">
    <source>
        <dbReference type="Proteomes" id="UP000187203"/>
    </source>
</evidence>
<dbReference type="Proteomes" id="UP000187203">
    <property type="component" value="Unassembled WGS sequence"/>
</dbReference>
<accession>A0A1R3ITB9</accession>
<organism evidence="1 2">
    <name type="scientific">Corchorus olitorius</name>
    <dbReference type="NCBI Taxonomy" id="93759"/>
    <lineage>
        <taxon>Eukaryota</taxon>
        <taxon>Viridiplantae</taxon>
        <taxon>Streptophyta</taxon>
        <taxon>Embryophyta</taxon>
        <taxon>Tracheophyta</taxon>
        <taxon>Spermatophyta</taxon>
        <taxon>Magnoliopsida</taxon>
        <taxon>eudicotyledons</taxon>
        <taxon>Gunneridae</taxon>
        <taxon>Pentapetalae</taxon>
        <taxon>rosids</taxon>
        <taxon>malvids</taxon>
        <taxon>Malvales</taxon>
        <taxon>Malvaceae</taxon>
        <taxon>Grewioideae</taxon>
        <taxon>Apeibeae</taxon>
        <taxon>Corchorus</taxon>
    </lineage>
</organism>
<protein>
    <submittedName>
        <fullName evidence="1">Uncharacterized protein</fullName>
    </submittedName>
</protein>
<proteinExistence type="predicted"/>
<keyword evidence="2" id="KW-1185">Reference proteome</keyword>
<comment type="caution">
    <text evidence="1">The sequence shown here is derived from an EMBL/GenBank/DDBJ whole genome shotgun (WGS) entry which is preliminary data.</text>
</comment>
<evidence type="ECO:0000313" key="1">
    <source>
        <dbReference type="EMBL" id="OMO85823.1"/>
    </source>
</evidence>
<sequence length="41" mass="4351">MTSLVSDVKSDCGVMISIVTMPPRSSKHSLNDVGCADIRVT</sequence>
<name>A0A1R3ITB9_9ROSI</name>
<dbReference type="AlphaFoldDB" id="A0A1R3ITB9"/>
<dbReference type="EMBL" id="AWUE01017662">
    <property type="protein sequence ID" value="OMO85823.1"/>
    <property type="molecule type" value="Genomic_DNA"/>
</dbReference>
<gene>
    <name evidence="1" type="ORF">COLO4_21423</name>
</gene>